<evidence type="ECO:0000256" key="3">
    <source>
        <dbReference type="RuleBase" id="RU361235"/>
    </source>
</evidence>
<dbReference type="SUPFAM" id="SSF53474">
    <property type="entry name" value="alpha/beta-Hydrolases"/>
    <property type="match status" value="1"/>
</dbReference>
<dbReference type="PANTHER" id="PTHR43918">
    <property type="entry name" value="ACETYLCHOLINESTERASE"/>
    <property type="match status" value="1"/>
</dbReference>
<sequence>MMWSLQVLVLLSLGCCQALAAPFSNGTRVEAVQTTSGLVNGHEAPWPKNAGVAEYLGIPFAEPPLGPLRFAAPQTYKPRGPIPGAQFSPGCLQAFDLSDTNDLPNETGPHPSEFNKTDDKLQAYGSGMGGNFKTRKYSEDCLALNIWSKPGSKGKAVMIWIYGGAFGSGDTAGLYYNGARLAAEQDVIVASINYRVSAFGFPGAPTLPDQNVGLLDQRKGVEWLRDNIEKFGGDPKRMTLFGESAGGMSVDSYSYAWVKDPIINAFIPQSGTASMKAAAPKAANESSWYRLTNRLGCGKEKDGAKTVECMRSLPAATISKQVIEWSAASTNVLGLLTGFGPRPDGKIVFDDYAKRQQEGNFIKRPILIGNMDKEGALFPGMAEAAIAGYGKSKGEPTNSIMNLLLTLIDAYLGTPEPPGATMSPLDRLACGTAPGAAARRAAGVPAWRYRWFGEWPNLEIYPQIGAYHSMDVPLVFGATERTSNVPDTPEEAAFVKNIMTAWATFAKDPEHGLEKLGWPIYDPKANTLIGIGYQNGGNVTMLDPSNYDKGCGN</sequence>
<feature type="chain" id="PRO_5025713256" description="Carboxylic ester hydrolase" evidence="3">
    <location>
        <begin position="21"/>
        <end position="553"/>
    </location>
</feature>
<feature type="domain" description="Carboxylesterase type B" evidence="4">
    <location>
        <begin position="30"/>
        <end position="381"/>
    </location>
</feature>
<comment type="similarity">
    <text evidence="1 3">Belongs to the type-B carboxylesterase/lipase family.</text>
</comment>
<keyword evidence="6" id="KW-1185">Reference proteome</keyword>
<keyword evidence="2 3" id="KW-0378">Hydrolase</keyword>
<dbReference type="InterPro" id="IPR029058">
    <property type="entry name" value="AB_hydrolase_fold"/>
</dbReference>
<organism evidence="5 6">
    <name type="scientific">Microthyrium microscopicum</name>
    <dbReference type="NCBI Taxonomy" id="703497"/>
    <lineage>
        <taxon>Eukaryota</taxon>
        <taxon>Fungi</taxon>
        <taxon>Dikarya</taxon>
        <taxon>Ascomycota</taxon>
        <taxon>Pezizomycotina</taxon>
        <taxon>Dothideomycetes</taxon>
        <taxon>Dothideomycetes incertae sedis</taxon>
        <taxon>Microthyriales</taxon>
        <taxon>Microthyriaceae</taxon>
        <taxon>Microthyrium</taxon>
    </lineage>
</organism>
<dbReference type="InterPro" id="IPR019826">
    <property type="entry name" value="Carboxylesterase_B_AS"/>
</dbReference>
<reference evidence="5" key="1">
    <citation type="journal article" date="2020" name="Stud. Mycol.">
        <title>101 Dothideomycetes genomes: a test case for predicting lifestyles and emergence of pathogens.</title>
        <authorList>
            <person name="Haridas S."/>
            <person name="Albert R."/>
            <person name="Binder M."/>
            <person name="Bloem J."/>
            <person name="Labutti K."/>
            <person name="Salamov A."/>
            <person name="Andreopoulos B."/>
            <person name="Baker S."/>
            <person name="Barry K."/>
            <person name="Bills G."/>
            <person name="Bluhm B."/>
            <person name="Cannon C."/>
            <person name="Castanera R."/>
            <person name="Culley D."/>
            <person name="Daum C."/>
            <person name="Ezra D."/>
            <person name="Gonzalez J."/>
            <person name="Henrissat B."/>
            <person name="Kuo A."/>
            <person name="Liang C."/>
            <person name="Lipzen A."/>
            <person name="Lutzoni F."/>
            <person name="Magnuson J."/>
            <person name="Mondo S."/>
            <person name="Nolan M."/>
            <person name="Ohm R."/>
            <person name="Pangilinan J."/>
            <person name="Park H.-J."/>
            <person name="Ramirez L."/>
            <person name="Alfaro M."/>
            <person name="Sun H."/>
            <person name="Tritt A."/>
            <person name="Yoshinaga Y."/>
            <person name="Zwiers L.-H."/>
            <person name="Turgeon B."/>
            <person name="Goodwin S."/>
            <person name="Spatafora J."/>
            <person name="Crous P."/>
            <person name="Grigoriev I."/>
        </authorList>
    </citation>
    <scope>NUCLEOTIDE SEQUENCE</scope>
    <source>
        <strain evidence="5">CBS 115976</strain>
    </source>
</reference>
<dbReference type="PROSITE" id="PS00122">
    <property type="entry name" value="CARBOXYLESTERASE_B_1"/>
    <property type="match status" value="1"/>
</dbReference>
<dbReference type="EC" id="3.1.1.-" evidence="3"/>
<dbReference type="Proteomes" id="UP000799302">
    <property type="component" value="Unassembled WGS sequence"/>
</dbReference>
<feature type="signal peptide" evidence="3">
    <location>
        <begin position="1"/>
        <end position="20"/>
    </location>
</feature>
<evidence type="ECO:0000259" key="4">
    <source>
        <dbReference type="Pfam" id="PF00135"/>
    </source>
</evidence>
<dbReference type="InterPro" id="IPR050654">
    <property type="entry name" value="AChE-related_enzymes"/>
</dbReference>
<keyword evidence="3" id="KW-0732">Signal</keyword>
<dbReference type="EMBL" id="MU004244">
    <property type="protein sequence ID" value="KAF2663881.1"/>
    <property type="molecule type" value="Genomic_DNA"/>
</dbReference>
<name>A0A6A6TX19_9PEZI</name>
<dbReference type="AlphaFoldDB" id="A0A6A6TX19"/>
<gene>
    <name evidence="5" type="ORF">BT63DRAFT_418770</name>
</gene>
<dbReference type="PANTHER" id="PTHR43918:SF4">
    <property type="entry name" value="CARBOXYLIC ESTER HYDROLASE"/>
    <property type="match status" value="1"/>
</dbReference>
<evidence type="ECO:0000256" key="2">
    <source>
        <dbReference type="ARBA" id="ARBA00022801"/>
    </source>
</evidence>
<dbReference type="OrthoDB" id="408631at2759"/>
<protein>
    <recommendedName>
        <fullName evidence="3">Carboxylic ester hydrolase</fullName>
        <ecNumber evidence="3">3.1.1.-</ecNumber>
    </recommendedName>
</protein>
<accession>A0A6A6TX19</accession>
<dbReference type="InterPro" id="IPR002018">
    <property type="entry name" value="CarbesteraseB"/>
</dbReference>
<evidence type="ECO:0000256" key="1">
    <source>
        <dbReference type="ARBA" id="ARBA00005964"/>
    </source>
</evidence>
<evidence type="ECO:0000313" key="6">
    <source>
        <dbReference type="Proteomes" id="UP000799302"/>
    </source>
</evidence>
<dbReference type="Pfam" id="PF00135">
    <property type="entry name" value="COesterase"/>
    <property type="match status" value="1"/>
</dbReference>
<dbReference type="Gene3D" id="3.40.50.1820">
    <property type="entry name" value="alpha/beta hydrolase"/>
    <property type="match status" value="1"/>
</dbReference>
<dbReference type="GO" id="GO:0052689">
    <property type="term" value="F:carboxylic ester hydrolase activity"/>
    <property type="evidence" value="ECO:0007669"/>
    <property type="project" value="TreeGrafter"/>
</dbReference>
<evidence type="ECO:0000313" key="5">
    <source>
        <dbReference type="EMBL" id="KAF2663881.1"/>
    </source>
</evidence>
<proteinExistence type="inferred from homology"/>